<dbReference type="Proteomes" id="UP001164746">
    <property type="component" value="Chromosome 12"/>
</dbReference>
<protein>
    <recommendedName>
        <fullName evidence="3">SWIM-type domain-containing protein</fullName>
    </recommendedName>
</protein>
<accession>A0ABY7FM24</accession>
<name>A0ABY7FM24_MYAAR</name>
<keyword evidence="2" id="KW-1185">Reference proteome</keyword>
<gene>
    <name evidence="1" type="ORF">MAR_015950</name>
</gene>
<organism evidence="1 2">
    <name type="scientific">Mya arenaria</name>
    <name type="common">Soft-shell clam</name>
    <dbReference type="NCBI Taxonomy" id="6604"/>
    <lineage>
        <taxon>Eukaryota</taxon>
        <taxon>Metazoa</taxon>
        <taxon>Spiralia</taxon>
        <taxon>Lophotrochozoa</taxon>
        <taxon>Mollusca</taxon>
        <taxon>Bivalvia</taxon>
        <taxon>Autobranchia</taxon>
        <taxon>Heteroconchia</taxon>
        <taxon>Euheterodonta</taxon>
        <taxon>Imparidentia</taxon>
        <taxon>Neoheterodontei</taxon>
        <taxon>Myida</taxon>
        <taxon>Myoidea</taxon>
        <taxon>Myidae</taxon>
        <taxon>Mya</taxon>
    </lineage>
</organism>
<evidence type="ECO:0008006" key="3">
    <source>
        <dbReference type="Google" id="ProtNLM"/>
    </source>
</evidence>
<reference evidence="1" key="1">
    <citation type="submission" date="2022-11" db="EMBL/GenBank/DDBJ databases">
        <title>Centuries of genome instability and evolution in soft-shell clam transmissible cancer (bioRxiv).</title>
        <authorList>
            <person name="Hart S.F.M."/>
            <person name="Yonemitsu M.A."/>
            <person name="Giersch R.M."/>
            <person name="Beal B.F."/>
            <person name="Arriagada G."/>
            <person name="Davis B.W."/>
            <person name="Ostrander E.A."/>
            <person name="Goff S.P."/>
            <person name="Metzger M.J."/>
        </authorList>
    </citation>
    <scope>NUCLEOTIDE SEQUENCE</scope>
    <source>
        <strain evidence="1">MELC-2E11</strain>
        <tissue evidence="1">Siphon/mantle</tissue>
    </source>
</reference>
<evidence type="ECO:0000313" key="1">
    <source>
        <dbReference type="EMBL" id="WAR21976.1"/>
    </source>
</evidence>
<evidence type="ECO:0000313" key="2">
    <source>
        <dbReference type="Proteomes" id="UP001164746"/>
    </source>
</evidence>
<sequence>MFSETLVHITYTGSIKHDINEYHDRPLAGVNRNKVKSILKDRKMPLKYFMEQFDKTPSDKIIAGNFGVIGKTSKKLQQIGVESRHNGRRRFIGKFYFTGKNMRKQDGGFIQKIVVFPFYYIIYFNESGLRLYNDRAKDSILYWDATGGLIRKTENNKRFLYYELAIASPVKGRMGIPITSMISERQSLPVVLDWLREFRYGEKALFGYSRLIQYPRMIVSDQSMVFILAALTEFNSESIKTYLQRAFNIISGKATISDVNKTIIYYCKRLLMKCGGLKELQELMFDSFIVLTSKFITERNKPFFDRLQNKLYMFEVKVSNETNFKVEQINKESKDVNANKFTKEEYQIMGTCSPFKNLIQRYQKITMKYIVQDGRESDLNKCNCEFFMDYLCKNALPIFPFWSTILLGDLGRFNKEYTSDKKPH</sequence>
<dbReference type="EMBL" id="CP111023">
    <property type="protein sequence ID" value="WAR21976.1"/>
    <property type="molecule type" value="Genomic_DNA"/>
</dbReference>
<proteinExistence type="predicted"/>